<accession>A0A6A6PQ21</accession>
<keyword evidence="1" id="KW-0812">Transmembrane</keyword>
<name>A0A6A6PQ21_9PEZI</name>
<dbReference type="EMBL" id="MU001638">
    <property type="protein sequence ID" value="KAF2481317.1"/>
    <property type="molecule type" value="Genomic_DNA"/>
</dbReference>
<evidence type="ECO:0000313" key="2">
    <source>
        <dbReference type="EMBL" id="KAF2481317.1"/>
    </source>
</evidence>
<evidence type="ECO:0000313" key="3">
    <source>
        <dbReference type="Proteomes" id="UP000799767"/>
    </source>
</evidence>
<dbReference type="Proteomes" id="UP000799767">
    <property type="component" value="Unassembled WGS sequence"/>
</dbReference>
<organism evidence="2 3">
    <name type="scientific">Neohortaea acidophila</name>
    <dbReference type="NCBI Taxonomy" id="245834"/>
    <lineage>
        <taxon>Eukaryota</taxon>
        <taxon>Fungi</taxon>
        <taxon>Dikarya</taxon>
        <taxon>Ascomycota</taxon>
        <taxon>Pezizomycotina</taxon>
        <taxon>Dothideomycetes</taxon>
        <taxon>Dothideomycetidae</taxon>
        <taxon>Mycosphaerellales</taxon>
        <taxon>Teratosphaeriaceae</taxon>
        <taxon>Neohortaea</taxon>
    </lineage>
</organism>
<feature type="transmembrane region" description="Helical" evidence="1">
    <location>
        <begin position="91"/>
        <end position="114"/>
    </location>
</feature>
<protein>
    <submittedName>
        <fullName evidence="2">Uncharacterized protein</fullName>
    </submittedName>
</protein>
<reference evidence="2" key="1">
    <citation type="journal article" date="2020" name="Stud. Mycol.">
        <title>101 Dothideomycetes genomes: a test case for predicting lifestyles and emergence of pathogens.</title>
        <authorList>
            <person name="Haridas S."/>
            <person name="Albert R."/>
            <person name="Binder M."/>
            <person name="Bloem J."/>
            <person name="Labutti K."/>
            <person name="Salamov A."/>
            <person name="Andreopoulos B."/>
            <person name="Baker S."/>
            <person name="Barry K."/>
            <person name="Bills G."/>
            <person name="Bluhm B."/>
            <person name="Cannon C."/>
            <person name="Castanera R."/>
            <person name="Culley D."/>
            <person name="Daum C."/>
            <person name="Ezra D."/>
            <person name="Gonzalez J."/>
            <person name="Henrissat B."/>
            <person name="Kuo A."/>
            <person name="Liang C."/>
            <person name="Lipzen A."/>
            <person name="Lutzoni F."/>
            <person name="Magnuson J."/>
            <person name="Mondo S."/>
            <person name="Nolan M."/>
            <person name="Ohm R."/>
            <person name="Pangilinan J."/>
            <person name="Park H.-J."/>
            <person name="Ramirez L."/>
            <person name="Alfaro M."/>
            <person name="Sun H."/>
            <person name="Tritt A."/>
            <person name="Yoshinaga Y."/>
            <person name="Zwiers L.-H."/>
            <person name="Turgeon B."/>
            <person name="Goodwin S."/>
            <person name="Spatafora J."/>
            <person name="Crous P."/>
            <person name="Grigoriev I."/>
        </authorList>
    </citation>
    <scope>NUCLEOTIDE SEQUENCE</scope>
    <source>
        <strain evidence="2">CBS 113389</strain>
    </source>
</reference>
<keyword evidence="1" id="KW-1133">Transmembrane helix</keyword>
<dbReference type="RefSeq" id="XP_033587887.1">
    <property type="nucleotide sequence ID" value="XM_033729969.1"/>
</dbReference>
<dbReference type="GeneID" id="54470971"/>
<feature type="transmembrane region" description="Helical" evidence="1">
    <location>
        <begin position="61"/>
        <end position="84"/>
    </location>
</feature>
<feature type="transmembrane region" description="Helical" evidence="1">
    <location>
        <begin position="175"/>
        <end position="196"/>
    </location>
</feature>
<keyword evidence="3" id="KW-1185">Reference proteome</keyword>
<keyword evidence="1" id="KW-0472">Membrane</keyword>
<feature type="transmembrane region" description="Helical" evidence="1">
    <location>
        <begin position="27"/>
        <end position="49"/>
    </location>
</feature>
<dbReference type="AlphaFoldDB" id="A0A6A6PQ21"/>
<gene>
    <name evidence="2" type="ORF">BDY17DRAFT_186332</name>
</gene>
<sequence length="215" mass="22796">MTALDKPGGDAEKQPGECGSPLAATYLALRAISAFTLFILIVVLGYTVLTYDKAATSAANPLLLAIVIAIAAAFYTLALILIVYRSRFHPLLWLAILLDLAWCGAFCFLAVVLAEPSVVTQCTATSTPHPLAAASTTSGSVLAGDLAARRLIKRDINSPLREFILLGHVPCSVVLAFWIPCMVLVALFGGTAIVAWKRWRSGGRTVMPLQSGAKV</sequence>
<evidence type="ECO:0000256" key="1">
    <source>
        <dbReference type="SAM" id="Phobius"/>
    </source>
</evidence>
<proteinExistence type="predicted"/>